<organism evidence="1 2">
    <name type="scientific">Grifola frondosa</name>
    <name type="common">Maitake</name>
    <name type="synonym">Polyporus frondosus</name>
    <dbReference type="NCBI Taxonomy" id="5627"/>
    <lineage>
        <taxon>Eukaryota</taxon>
        <taxon>Fungi</taxon>
        <taxon>Dikarya</taxon>
        <taxon>Basidiomycota</taxon>
        <taxon>Agaricomycotina</taxon>
        <taxon>Agaricomycetes</taxon>
        <taxon>Polyporales</taxon>
        <taxon>Grifolaceae</taxon>
        <taxon>Grifola</taxon>
    </lineage>
</organism>
<comment type="caution">
    <text evidence="1">The sequence shown here is derived from an EMBL/GenBank/DDBJ whole genome shotgun (WGS) entry which is preliminary data.</text>
</comment>
<dbReference type="EMBL" id="LUGG01000019">
    <property type="protein sequence ID" value="OBZ68904.1"/>
    <property type="molecule type" value="Genomic_DNA"/>
</dbReference>
<evidence type="ECO:0000313" key="1">
    <source>
        <dbReference type="EMBL" id="OBZ68904.1"/>
    </source>
</evidence>
<dbReference type="Proteomes" id="UP000092993">
    <property type="component" value="Unassembled WGS sequence"/>
</dbReference>
<keyword evidence="2" id="KW-1185">Reference proteome</keyword>
<proteinExistence type="predicted"/>
<name>A0A1C7M1G3_GRIFR</name>
<accession>A0A1C7M1G3</accession>
<gene>
    <name evidence="1" type="ORF">A0H81_11147</name>
</gene>
<reference evidence="1 2" key="1">
    <citation type="submission" date="2016-03" db="EMBL/GenBank/DDBJ databases">
        <title>Whole genome sequencing of Grifola frondosa 9006-11.</title>
        <authorList>
            <person name="Min B."/>
            <person name="Park H."/>
            <person name="Kim J.-G."/>
            <person name="Cho H."/>
            <person name="Oh Y.-L."/>
            <person name="Kong W.-S."/>
            <person name="Choi I.-G."/>
        </authorList>
    </citation>
    <scope>NUCLEOTIDE SEQUENCE [LARGE SCALE GENOMIC DNA]</scope>
    <source>
        <strain evidence="1 2">9006-11</strain>
    </source>
</reference>
<protein>
    <submittedName>
        <fullName evidence="1">Uncharacterized protein</fullName>
    </submittedName>
</protein>
<sequence length="111" mass="11716">MHGSRQLSCCSSIRAAVPFGFSRTQSLRQHPPAGNFFFYQLGQCLLSLTILHLHITRELAAAASSSLSVTASSTTISRYSIPSSIDIRVCELGGGAGGVVTVAYTVERPGS</sequence>
<evidence type="ECO:0000313" key="2">
    <source>
        <dbReference type="Proteomes" id="UP000092993"/>
    </source>
</evidence>
<dbReference type="AlphaFoldDB" id="A0A1C7M1G3"/>